<dbReference type="Proteomes" id="UP001153269">
    <property type="component" value="Unassembled WGS sequence"/>
</dbReference>
<dbReference type="EMBL" id="CADEAL010004489">
    <property type="protein sequence ID" value="CAB1460687.1"/>
    <property type="molecule type" value="Genomic_DNA"/>
</dbReference>
<feature type="region of interest" description="Disordered" evidence="1">
    <location>
        <begin position="1"/>
        <end position="50"/>
    </location>
</feature>
<proteinExistence type="predicted"/>
<evidence type="ECO:0000313" key="2">
    <source>
        <dbReference type="EMBL" id="CAB1460687.1"/>
    </source>
</evidence>
<reference evidence="2" key="1">
    <citation type="submission" date="2020-03" db="EMBL/GenBank/DDBJ databases">
        <authorList>
            <person name="Weist P."/>
        </authorList>
    </citation>
    <scope>NUCLEOTIDE SEQUENCE</scope>
</reference>
<sequence length="121" mass="13694">MKSSTERRRRRSRGREEEEEEEESWKGEVRPQSVPSPSCSAPPGDQTTETCPVGLRAAAVKLTLTSWTFIVASVSDLMTSWSKDKVLLSHTHLKNTWFCRFSTLLTVSEGEDGSNTTFRER</sequence>
<accession>A0A9N7VWJ5</accession>
<organism evidence="2 3">
    <name type="scientific">Pleuronectes platessa</name>
    <name type="common">European plaice</name>
    <dbReference type="NCBI Taxonomy" id="8262"/>
    <lineage>
        <taxon>Eukaryota</taxon>
        <taxon>Metazoa</taxon>
        <taxon>Chordata</taxon>
        <taxon>Craniata</taxon>
        <taxon>Vertebrata</taxon>
        <taxon>Euteleostomi</taxon>
        <taxon>Actinopterygii</taxon>
        <taxon>Neopterygii</taxon>
        <taxon>Teleostei</taxon>
        <taxon>Neoteleostei</taxon>
        <taxon>Acanthomorphata</taxon>
        <taxon>Carangaria</taxon>
        <taxon>Pleuronectiformes</taxon>
        <taxon>Pleuronectoidei</taxon>
        <taxon>Pleuronectidae</taxon>
        <taxon>Pleuronectes</taxon>
    </lineage>
</organism>
<feature type="compositionally biased region" description="Polar residues" evidence="1">
    <location>
        <begin position="33"/>
        <end position="50"/>
    </location>
</feature>
<gene>
    <name evidence="2" type="ORF">PLEPLA_LOCUS48538</name>
</gene>
<evidence type="ECO:0000256" key="1">
    <source>
        <dbReference type="SAM" id="MobiDB-lite"/>
    </source>
</evidence>
<keyword evidence="3" id="KW-1185">Reference proteome</keyword>
<dbReference type="AlphaFoldDB" id="A0A9N7VWJ5"/>
<protein>
    <submittedName>
        <fullName evidence="2">Uncharacterized protein</fullName>
    </submittedName>
</protein>
<comment type="caution">
    <text evidence="2">The sequence shown here is derived from an EMBL/GenBank/DDBJ whole genome shotgun (WGS) entry which is preliminary data.</text>
</comment>
<evidence type="ECO:0000313" key="3">
    <source>
        <dbReference type="Proteomes" id="UP001153269"/>
    </source>
</evidence>
<name>A0A9N7VWJ5_PLEPL</name>